<dbReference type="GO" id="GO:0016020">
    <property type="term" value="C:membrane"/>
    <property type="evidence" value="ECO:0007669"/>
    <property type="project" value="InterPro"/>
</dbReference>
<evidence type="ECO:0000313" key="4">
    <source>
        <dbReference type="Proteomes" id="UP001432322"/>
    </source>
</evidence>
<accession>A0AAV5VF86</accession>
<dbReference type="InterPro" id="IPR052860">
    <property type="entry name" value="NRL-GPCR1"/>
</dbReference>
<feature type="transmembrane region" description="Helical" evidence="2">
    <location>
        <begin position="55"/>
        <end position="80"/>
    </location>
</feature>
<feature type="transmembrane region" description="Helical" evidence="2">
    <location>
        <begin position="137"/>
        <end position="159"/>
    </location>
</feature>
<keyword evidence="2" id="KW-0472">Membrane</keyword>
<feature type="non-terminal residue" evidence="3">
    <location>
        <position position="309"/>
    </location>
</feature>
<evidence type="ECO:0000256" key="2">
    <source>
        <dbReference type="SAM" id="Phobius"/>
    </source>
</evidence>
<feature type="transmembrane region" description="Helical" evidence="2">
    <location>
        <begin position="237"/>
        <end position="258"/>
    </location>
</feature>
<dbReference type="AlphaFoldDB" id="A0AAV5VF86"/>
<sequence>TMQSYLSIPIEDLSLEFKWTLYFIHLTEFFLILLSIFLMLLSMKILLNLAVFHKHLSVMFCIAFFVYILSTMGRFVLILFELHLIDPDGGIDDWLLVGSSFLRLYGIFYLIFGLLGFTCERGCATYWCDDYERRTSWYFLFLLFVRWWIGGFVLTSPYFSDIITWLTLIISAGSINVVGLVSFILLYRFNCRKWETMRSFEYLRKCSLDGYELSKRFQLVENIRVSRLLHKMAVPLFVNYLLIAGFYFSHITCVIPYISHISLSLYDLWIAIFASSVHILGFVLEPSWRSVVRRELRGSRIGIYAPPKR</sequence>
<dbReference type="PANTHER" id="PTHR47521">
    <property type="entry name" value="SERPENTINE RECEPTOR, CLASS E (EPSILON)-RELATED"/>
    <property type="match status" value="1"/>
</dbReference>
<keyword evidence="2" id="KW-0812">Transmembrane</keyword>
<keyword evidence="2" id="KW-1133">Transmembrane helix</keyword>
<evidence type="ECO:0000313" key="3">
    <source>
        <dbReference type="EMBL" id="GMT16590.1"/>
    </source>
</evidence>
<proteinExistence type="inferred from homology"/>
<name>A0AAV5VF86_9BILA</name>
<feature type="transmembrane region" description="Helical" evidence="2">
    <location>
        <begin position="264"/>
        <end position="284"/>
    </location>
</feature>
<protein>
    <recommendedName>
        <fullName evidence="5">G protein-coupled receptor</fullName>
    </recommendedName>
</protein>
<dbReference type="EMBL" id="BTSY01000002">
    <property type="protein sequence ID" value="GMT16590.1"/>
    <property type="molecule type" value="Genomic_DNA"/>
</dbReference>
<feature type="transmembrane region" description="Helical" evidence="2">
    <location>
        <begin position="20"/>
        <end position="43"/>
    </location>
</feature>
<evidence type="ECO:0000256" key="1">
    <source>
        <dbReference type="ARBA" id="ARBA00006803"/>
    </source>
</evidence>
<comment type="caution">
    <text evidence="3">The sequence shown here is derived from an EMBL/GenBank/DDBJ whole genome shotgun (WGS) entry which is preliminary data.</text>
</comment>
<evidence type="ECO:0008006" key="5">
    <source>
        <dbReference type="Google" id="ProtNLM"/>
    </source>
</evidence>
<dbReference type="InterPro" id="IPR004151">
    <property type="entry name" value="7TM_GPCR_serpentine_rcpt_Sre"/>
</dbReference>
<dbReference type="PANTHER" id="PTHR47521:SF7">
    <property type="entry name" value="SERPENTINE RECEPTOR CLASS EPSILON-6"/>
    <property type="match status" value="1"/>
</dbReference>
<dbReference type="Proteomes" id="UP001432322">
    <property type="component" value="Unassembled WGS sequence"/>
</dbReference>
<dbReference type="Pfam" id="PF03125">
    <property type="entry name" value="Sre"/>
    <property type="match status" value="1"/>
</dbReference>
<feature type="transmembrane region" description="Helical" evidence="2">
    <location>
        <begin position="165"/>
        <end position="189"/>
    </location>
</feature>
<comment type="similarity">
    <text evidence="1">Belongs to the nematode receptor-like protein sre family.</text>
</comment>
<feature type="non-terminal residue" evidence="3">
    <location>
        <position position="1"/>
    </location>
</feature>
<organism evidence="3 4">
    <name type="scientific">Pristionchus fissidentatus</name>
    <dbReference type="NCBI Taxonomy" id="1538716"/>
    <lineage>
        <taxon>Eukaryota</taxon>
        <taxon>Metazoa</taxon>
        <taxon>Ecdysozoa</taxon>
        <taxon>Nematoda</taxon>
        <taxon>Chromadorea</taxon>
        <taxon>Rhabditida</taxon>
        <taxon>Rhabditina</taxon>
        <taxon>Diplogasteromorpha</taxon>
        <taxon>Diplogasteroidea</taxon>
        <taxon>Neodiplogasteridae</taxon>
        <taxon>Pristionchus</taxon>
    </lineage>
</organism>
<dbReference type="GO" id="GO:0007606">
    <property type="term" value="P:sensory perception of chemical stimulus"/>
    <property type="evidence" value="ECO:0007669"/>
    <property type="project" value="InterPro"/>
</dbReference>
<gene>
    <name evidence="3" type="ORF">PFISCL1PPCAC_7887</name>
</gene>
<reference evidence="3" key="1">
    <citation type="submission" date="2023-10" db="EMBL/GenBank/DDBJ databases">
        <title>Genome assembly of Pristionchus species.</title>
        <authorList>
            <person name="Yoshida K."/>
            <person name="Sommer R.J."/>
        </authorList>
    </citation>
    <scope>NUCLEOTIDE SEQUENCE</scope>
    <source>
        <strain evidence="3">RS5133</strain>
    </source>
</reference>
<keyword evidence="4" id="KW-1185">Reference proteome</keyword>
<feature type="transmembrane region" description="Helical" evidence="2">
    <location>
        <begin position="100"/>
        <end position="117"/>
    </location>
</feature>